<accession>A0A9J6PDM1</accession>
<evidence type="ECO:0008006" key="3">
    <source>
        <dbReference type="Google" id="ProtNLM"/>
    </source>
</evidence>
<comment type="caution">
    <text evidence="1">The sequence shown here is derived from an EMBL/GenBank/DDBJ whole genome shotgun (WGS) entry which is preliminary data.</text>
</comment>
<dbReference type="EMBL" id="JAMZFT010000001">
    <property type="protein sequence ID" value="MCP1335920.1"/>
    <property type="molecule type" value="Genomic_DNA"/>
</dbReference>
<dbReference type="InterPro" id="IPR027266">
    <property type="entry name" value="TrmE/GcvT-like"/>
</dbReference>
<name>A0A9J6PDM1_9PROT</name>
<dbReference type="Gene3D" id="3.30.1360.120">
    <property type="entry name" value="Probable tRNA modification gtpase trme, domain 1"/>
    <property type="match status" value="1"/>
</dbReference>
<keyword evidence="2" id="KW-1185">Reference proteome</keyword>
<dbReference type="SUPFAM" id="SSF103025">
    <property type="entry name" value="Folate-binding domain"/>
    <property type="match status" value="1"/>
</dbReference>
<evidence type="ECO:0000313" key="2">
    <source>
        <dbReference type="Proteomes" id="UP001055804"/>
    </source>
</evidence>
<sequence length="196" mass="21121">MSDSVPMLKSALDGVAAGRTGLALDLAEVFPQGMVTLRADAGEAFEAALSSLGLPPLPGVRRSTVADGRRLIWMSPDEWLLLCAHGEAADLAQRLDAGLEGVPHAVVDVSDARTVLQIRGAGARELLMKGAPVDLYPASFGVDDVRRTQFAEVACAFWMIADGPPAFEMVVFRSYAEFVWRFLADSARKEAMIRLF</sequence>
<organism evidence="1 2">
    <name type="scientific">Futiania mangrovi</name>
    <dbReference type="NCBI Taxonomy" id="2959716"/>
    <lineage>
        <taxon>Bacteria</taxon>
        <taxon>Pseudomonadati</taxon>
        <taxon>Pseudomonadota</taxon>
        <taxon>Alphaproteobacteria</taxon>
        <taxon>Futianiales</taxon>
        <taxon>Futianiaceae</taxon>
        <taxon>Futiania</taxon>
    </lineage>
</organism>
<proteinExistence type="predicted"/>
<dbReference type="Gene3D" id="3.30.70.1520">
    <property type="entry name" value="Heterotetrameric sarcosine oxidase"/>
    <property type="match status" value="1"/>
</dbReference>
<reference evidence="1" key="1">
    <citation type="submission" date="2022-06" db="EMBL/GenBank/DDBJ databases">
        <title>Isolation and Genomics of Futiania mangrovii gen. nov., sp. nov., a Rare and Metabolically-versatile member in the Class Alphaproteobacteria.</title>
        <authorList>
            <person name="Liu L."/>
            <person name="Huang W.-C."/>
            <person name="Pan J."/>
            <person name="Li J."/>
            <person name="Huang Y."/>
            <person name="Du H."/>
            <person name="Liu Y."/>
            <person name="Li M."/>
        </authorList>
    </citation>
    <scope>NUCLEOTIDE SEQUENCE</scope>
    <source>
        <strain evidence="1">FT118</strain>
    </source>
</reference>
<dbReference type="RefSeq" id="WP_269331845.1">
    <property type="nucleotide sequence ID" value="NZ_JAMZFT010000001.1"/>
</dbReference>
<dbReference type="InterPro" id="IPR007375">
    <property type="entry name" value="SoxG"/>
</dbReference>
<dbReference type="AlphaFoldDB" id="A0A9J6PDM1"/>
<evidence type="ECO:0000313" key="1">
    <source>
        <dbReference type="EMBL" id="MCP1335920.1"/>
    </source>
</evidence>
<dbReference type="Proteomes" id="UP001055804">
    <property type="component" value="Unassembled WGS sequence"/>
</dbReference>
<protein>
    <recommendedName>
        <fullName evidence="3">Sarcosine oxidase subunit gamma</fullName>
    </recommendedName>
</protein>
<gene>
    <name evidence="1" type="ORF">NJQ99_05815</name>
</gene>
<dbReference type="Pfam" id="PF04268">
    <property type="entry name" value="SoxG"/>
    <property type="match status" value="1"/>
</dbReference>